<reference evidence="2 3" key="1">
    <citation type="submission" date="2019-07" db="EMBL/GenBank/DDBJ databases">
        <authorList>
            <person name="Kim J."/>
        </authorList>
    </citation>
    <scope>NUCLEOTIDE SEQUENCE [LARGE SCALE GENOMIC DNA]</scope>
    <source>
        <strain evidence="3">dk17</strain>
    </source>
</reference>
<dbReference type="EMBL" id="VOEJ01000001">
    <property type="protein sequence ID" value="TWR31009.1"/>
    <property type="molecule type" value="Genomic_DNA"/>
</dbReference>
<feature type="signal peptide" evidence="1">
    <location>
        <begin position="1"/>
        <end position="23"/>
    </location>
</feature>
<gene>
    <name evidence="2" type="ORF">FPZ43_00555</name>
</gene>
<evidence type="ECO:0000313" key="2">
    <source>
        <dbReference type="EMBL" id="TWR31009.1"/>
    </source>
</evidence>
<sequence length="216" mass="22818">MNIKLFTAAVAMTLTATAMSASAQKAYKEGVVTLSTNAMGQTIDGKNYFSPDSSAFAFSSGPAAIKLLTDNKSTFMAVLVDVPVASIKKAAIANADEIADAKAKTPTLTFTPSTESKVINGFKCTKVTGKDAASGKTYDVWITKDVSLPMNGMMQKLYGSAGGYPIQYFNFQDGKSVEVTVKSIVEQQLPKGTFSIDKDFEKISMDDLKALGGGGN</sequence>
<comment type="caution">
    <text evidence="2">The sequence shown here is derived from an EMBL/GenBank/DDBJ whole genome shotgun (WGS) entry which is preliminary data.</text>
</comment>
<name>A0A563UI97_9SPHI</name>
<dbReference type="Proteomes" id="UP000320042">
    <property type="component" value="Unassembled WGS sequence"/>
</dbReference>
<dbReference type="RefSeq" id="WP_146379906.1">
    <property type="nucleotide sequence ID" value="NZ_VOEJ01000001.1"/>
</dbReference>
<feature type="chain" id="PRO_5021931170" evidence="1">
    <location>
        <begin position="24"/>
        <end position="216"/>
    </location>
</feature>
<organism evidence="2 3">
    <name type="scientific">Mucilaginibacter pallidiroseus</name>
    <dbReference type="NCBI Taxonomy" id="2599295"/>
    <lineage>
        <taxon>Bacteria</taxon>
        <taxon>Pseudomonadati</taxon>
        <taxon>Bacteroidota</taxon>
        <taxon>Sphingobacteriia</taxon>
        <taxon>Sphingobacteriales</taxon>
        <taxon>Sphingobacteriaceae</taxon>
        <taxon>Mucilaginibacter</taxon>
    </lineage>
</organism>
<accession>A0A563UI97</accession>
<dbReference type="OrthoDB" id="1467107at2"/>
<keyword evidence="3" id="KW-1185">Reference proteome</keyword>
<keyword evidence="1" id="KW-0732">Signal</keyword>
<proteinExistence type="predicted"/>
<evidence type="ECO:0000313" key="3">
    <source>
        <dbReference type="Proteomes" id="UP000320042"/>
    </source>
</evidence>
<evidence type="ECO:0000256" key="1">
    <source>
        <dbReference type="SAM" id="SignalP"/>
    </source>
</evidence>
<dbReference type="AlphaFoldDB" id="A0A563UI97"/>
<protein>
    <submittedName>
        <fullName evidence="2">Uncharacterized protein</fullName>
    </submittedName>
</protein>